<reference evidence="7" key="1">
    <citation type="journal article" date="2019" name="PLoS Negl. Trop. Dis.">
        <title>Revisiting the worldwide diversity of Leptospira species in the environment.</title>
        <authorList>
            <person name="Vincent A.T."/>
            <person name="Schiettekatte O."/>
            <person name="Bourhy P."/>
            <person name="Veyrier F.J."/>
            <person name="Picardeau M."/>
        </authorList>
    </citation>
    <scope>NUCLEOTIDE SEQUENCE [LARGE SCALE GENOMIC DNA]</scope>
    <source>
        <strain evidence="7">201400974</strain>
    </source>
</reference>
<feature type="transmembrane region" description="Helical" evidence="6">
    <location>
        <begin position="132"/>
        <end position="149"/>
    </location>
</feature>
<dbReference type="PANTHER" id="PTHR42770">
    <property type="entry name" value="AMINO ACID TRANSPORTER-RELATED"/>
    <property type="match status" value="1"/>
</dbReference>
<keyword evidence="4 6" id="KW-1133">Transmembrane helix</keyword>
<evidence type="ECO:0000313" key="7">
    <source>
        <dbReference type="EMBL" id="TGN08698.1"/>
    </source>
</evidence>
<protein>
    <submittedName>
        <fullName evidence="7">Ethanolamine permease</fullName>
    </submittedName>
</protein>
<feature type="transmembrane region" description="Helical" evidence="6">
    <location>
        <begin position="416"/>
        <end position="435"/>
    </location>
</feature>
<dbReference type="Proteomes" id="UP000298264">
    <property type="component" value="Unassembled WGS sequence"/>
</dbReference>
<feature type="transmembrane region" description="Helical" evidence="6">
    <location>
        <begin position="96"/>
        <end position="126"/>
    </location>
</feature>
<evidence type="ECO:0000256" key="4">
    <source>
        <dbReference type="ARBA" id="ARBA00022989"/>
    </source>
</evidence>
<feature type="transmembrane region" description="Helical" evidence="6">
    <location>
        <begin position="21"/>
        <end position="40"/>
    </location>
</feature>
<keyword evidence="5 6" id="KW-0472">Membrane</keyword>
<feature type="transmembrane region" description="Helical" evidence="6">
    <location>
        <begin position="233"/>
        <end position="255"/>
    </location>
</feature>
<keyword evidence="2" id="KW-1003">Cell membrane</keyword>
<dbReference type="GO" id="GO:0005886">
    <property type="term" value="C:plasma membrane"/>
    <property type="evidence" value="ECO:0007669"/>
    <property type="project" value="UniProtKB-SubCell"/>
</dbReference>
<evidence type="ECO:0000256" key="3">
    <source>
        <dbReference type="ARBA" id="ARBA00022692"/>
    </source>
</evidence>
<dbReference type="InterPro" id="IPR002293">
    <property type="entry name" value="AA/rel_permease1"/>
</dbReference>
<evidence type="ECO:0000256" key="6">
    <source>
        <dbReference type="SAM" id="Phobius"/>
    </source>
</evidence>
<feature type="transmembrane region" description="Helical" evidence="6">
    <location>
        <begin position="52"/>
        <end position="75"/>
    </location>
</feature>
<evidence type="ECO:0000256" key="1">
    <source>
        <dbReference type="ARBA" id="ARBA00004651"/>
    </source>
</evidence>
<dbReference type="RefSeq" id="WP_135764864.1">
    <property type="nucleotide sequence ID" value="NZ_RQHV01000059.1"/>
</dbReference>
<name>A0A4R9LNW7_9LEPT</name>
<feature type="transmembrane region" description="Helical" evidence="6">
    <location>
        <begin position="284"/>
        <end position="309"/>
    </location>
</feature>
<keyword evidence="8" id="KW-1185">Reference proteome</keyword>
<comment type="caution">
    <text evidence="7">The sequence shown here is derived from an EMBL/GenBank/DDBJ whole genome shotgun (WGS) entry which is preliminary data.</text>
</comment>
<evidence type="ECO:0000256" key="5">
    <source>
        <dbReference type="ARBA" id="ARBA00023136"/>
    </source>
</evidence>
<gene>
    <name evidence="7" type="primary">eat</name>
    <name evidence="7" type="ORF">EHS11_13120</name>
</gene>
<dbReference type="InterPro" id="IPR050367">
    <property type="entry name" value="APC_superfamily"/>
</dbReference>
<dbReference type="EMBL" id="RQHV01000059">
    <property type="protein sequence ID" value="TGN08698.1"/>
    <property type="molecule type" value="Genomic_DNA"/>
</dbReference>
<feature type="transmembrane region" description="Helical" evidence="6">
    <location>
        <begin position="354"/>
        <end position="376"/>
    </location>
</feature>
<dbReference type="PIRSF" id="PIRSF006060">
    <property type="entry name" value="AA_transporter"/>
    <property type="match status" value="1"/>
</dbReference>
<dbReference type="InterPro" id="IPR004757">
    <property type="entry name" value="EtNH_permease"/>
</dbReference>
<organism evidence="7 8">
    <name type="scientific">Leptospira ilyithenensis</name>
    <dbReference type="NCBI Taxonomy" id="2484901"/>
    <lineage>
        <taxon>Bacteria</taxon>
        <taxon>Pseudomonadati</taxon>
        <taxon>Spirochaetota</taxon>
        <taxon>Spirochaetia</taxon>
        <taxon>Leptospirales</taxon>
        <taxon>Leptospiraceae</taxon>
        <taxon>Leptospira</taxon>
    </lineage>
</organism>
<evidence type="ECO:0000256" key="2">
    <source>
        <dbReference type="ARBA" id="ARBA00022475"/>
    </source>
</evidence>
<dbReference type="Pfam" id="PF13520">
    <property type="entry name" value="AA_permease_2"/>
    <property type="match status" value="1"/>
</dbReference>
<evidence type="ECO:0000313" key="8">
    <source>
        <dbReference type="Proteomes" id="UP000298264"/>
    </source>
</evidence>
<feature type="transmembrane region" description="Helical" evidence="6">
    <location>
        <begin position="388"/>
        <end position="410"/>
    </location>
</feature>
<dbReference type="NCBIfam" id="TIGR00908">
    <property type="entry name" value="2A0305"/>
    <property type="match status" value="1"/>
</dbReference>
<feature type="transmembrane region" description="Helical" evidence="6">
    <location>
        <begin position="156"/>
        <end position="181"/>
    </location>
</feature>
<feature type="transmembrane region" description="Helical" evidence="6">
    <location>
        <begin position="330"/>
        <end position="348"/>
    </location>
</feature>
<dbReference type="AlphaFoldDB" id="A0A4R9LNW7"/>
<keyword evidence="3 6" id="KW-0812">Transmembrane</keyword>
<sequence length="439" mass="47128">MNHPEQAQSNENTGLHKTLGPIHLWGIAVGLVISGDYFGWNLGWSVAGFWEFALAVFIIAVFYICFALCFTELAASIPHSGGPFAYSHLALGKIGGFISGFLVLAEFILAPPAIASALGGYFHFLFPIIPDLYASFGFFGILVIINLLGVKQTARFELFVTITAICGLLLYLGAIVPYFSFQSFAELPSFAEFSFSSFFQSIPFAIWFFLAVEGVAMAAEEVKDPKKDIPKGYAAGIGTLIFLASSVFIGTAGVVNTKEVAGLDYPLSFVLTKLYGIDSYIAKIFTFIGLFGLIASLFGIILGASRLVYALSKEKFLPGFLGKLNHKTHVPVNAVFVGAAIGFLALCIGKTSELITASALGACGMYVVSMISFFVLRKKEPNRSRPYIAPFYPVLAIIALGLGLVALVSVIYSNPFVALILFGGFAVSTVGFLLWGKKG</sequence>
<dbReference type="PANTHER" id="PTHR42770:SF7">
    <property type="entry name" value="MEMBRANE PROTEIN"/>
    <property type="match status" value="1"/>
</dbReference>
<accession>A0A4R9LNW7</accession>
<dbReference type="Gene3D" id="1.20.1740.10">
    <property type="entry name" value="Amino acid/polyamine transporter I"/>
    <property type="match status" value="1"/>
</dbReference>
<feature type="transmembrane region" description="Helical" evidence="6">
    <location>
        <begin position="193"/>
        <end position="212"/>
    </location>
</feature>
<dbReference type="OrthoDB" id="9762947at2"/>
<proteinExistence type="predicted"/>
<comment type="subcellular location">
    <subcellularLocation>
        <location evidence="1">Cell membrane</location>
        <topology evidence="1">Multi-pass membrane protein</topology>
    </subcellularLocation>
</comment>
<dbReference type="GO" id="GO:0022857">
    <property type="term" value="F:transmembrane transporter activity"/>
    <property type="evidence" value="ECO:0007669"/>
    <property type="project" value="InterPro"/>
</dbReference>